<keyword evidence="1" id="KW-0175">Coiled coil</keyword>
<evidence type="ECO:0000313" key="3">
    <source>
        <dbReference type="Proteomes" id="UP000028545"/>
    </source>
</evidence>
<protein>
    <submittedName>
        <fullName evidence="2">Rta1 domain protein</fullName>
    </submittedName>
</protein>
<dbReference type="OrthoDB" id="427186at2759"/>
<comment type="caution">
    <text evidence="2">The sequence shown here is derived from an EMBL/GenBank/DDBJ whole genome shotgun (WGS) entry which is preliminary data.</text>
</comment>
<dbReference type="VEuPathDB" id="FungiDB:SAPIO_CDS6768"/>
<evidence type="ECO:0000313" key="2">
    <source>
        <dbReference type="EMBL" id="KEZ41787.1"/>
    </source>
</evidence>
<dbReference type="OMA" id="WNSMEAR"/>
<gene>
    <name evidence="2" type="ORF">SAPIO_CDS6768</name>
</gene>
<dbReference type="HOGENOM" id="CLU_619841_0_0_1"/>
<name>A0A084G375_PSEDA</name>
<dbReference type="GeneID" id="27725840"/>
<dbReference type="RefSeq" id="XP_016641586.1">
    <property type="nucleotide sequence ID" value="XM_016788787.1"/>
</dbReference>
<keyword evidence="3" id="KW-1185">Reference proteome</keyword>
<feature type="coiled-coil region" evidence="1">
    <location>
        <begin position="350"/>
        <end position="384"/>
    </location>
</feature>
<organism evidence="2 3">
    <name type="scientific">Pseudallescheria apiosperma</name>
    <name type="common">Scedosporium apiospermum</name>
    <dbReference type="NCBI Taxonomy" id="563466"/>
    <lineage>
        <taxon>Eukaryota</taxon>
        <taxon>Fungi</taxon>
        <taxon>Dikarya</taxon>
        <taxon>Ascomycota</taxon>
        <taxon>Pezizomycotina</taxon>
        <taxon>Sordariomycetes</taxon>
        <taxon>Hypocreomycetidae</taxon>
        <taxon>Microascales</taxon>
        <taxon>Microascaceae</taxon>
        <taxon>Scedosporium</taxon>
    </lineage>
</organism>
<sequence>MSVSVEEFREYVESGEVPVDSHDRLLRIAFVDLDARGWDGDGVFDVVEELHTRRWSFGRGGLQFNRTLDVFYLTQIMAALYRASDQMNGDFWPTLENFDTFYDQQHDLLNRDAWKEYYSPAFLKQPTSARFYRLPNLRDLPDASDPLAGPRPQKGYGHFTKIPRWAHSVVRTQRNQPTLPKETITQIALSTLQQTTSRLRKDNHPKGQPYSETQTWFWLRKMGIDSPSRSPKESAGGPDQFGADIGRGDIDMCRWEAYYSPKLWNSMEARTVVLEPDLDGTRPSEFWGCGWPDGGTTLSVWQRGWDPEVGSEEEIEFMAAVAAKETEGVDVDLGNLDYSIRSQVLLAVMRAAFETATERREKEIEDLKQRIVEMGRIKDESKAEQWVREVLKVMAPYAQKRDQDGWPAAVEDRGELLRRILLENGQLFARWRHPRRSKEYHFEPEAAEPW</sequence>
<dbReference type="EMBL" id="JOWA01000107">
    <property type="protein sequence ID" value="KEZ41787.1"/>
    <property type="molecule type" value="Genomic_DNA"/>
</dbReference>
<dbReference type="AlphaFoldDB" id="A0A084G375"/>
<dbReference type="KEGG" id="sapo:SAPIO_CDS6768"/>
<reference evidence="2 3" key="1">
    <citation type="journal article" date="2014" name="Genome Announc.">
        <title>Draft genome sequence of the pathogenic fungus Scedosporium apiospermum.</title>
        <authorList>
            <person name="Vandeputte P."/>
            <person name="Ghamrawi S."/>
            <person name="Rechenmann M."/>
            <person name="Iltis A."/>
            <person name="Giraud S."/>
            <person name="Fleury M."/>
            <person name="Thornton C."/>
            <person name="Delhaes L."/>
            <person name="Meyer W."/>
            <person name="Papon N."/>
            <person name="Bouchara J.P."/>
        </authorList>
    </citation>
    <scope>NUCLEOTIDE SEQUENCE [LARGE SCALE GENOMIC DNA]</scope>
    <source>
        <strain evidence="2 3">IHEM 14462</strain>
    </source>
</reference>
<accession>A0A084G375</accession>
<proteinExistence type="predicted"/>
<dbReference type="Proteomes" id="UP000028545">
    <property type="component" value="Unassembled WGS sequence"/>
</dbReference>
<evidence type="ECO:0000256" key="1">
    <source>
        <dbReference type="SAM" id="Coils"/>
    </source>
</evidence>